<accession>A0A850PP74</accession>
<dbReference type="SMART" id="SM00421">
    <property type="entry name" value="HTH_LUXR"/>
    <property type="match status" value="1"/>
</dbReference>
<dbReference type="Pfam" id="PF13191">
    <property type="entry name" value="AAA_16"/>
    <property type="match status" value="1"/>
</dbReference>
<dbReference type="GO" id="GO:0006355">
    <property type="term" value="P:regulation of DNA-templated transcription"/>
    <property type="evidence" value="ECO:0007669"/>
    <property type="project" value="InterPro"/>
</dbReference>
<evidence type="ECO:0000313" key="5">
    <source>
        <dbReference type="Proteomes" id="UP000570517"/>
    </source>
</evidence>
<dbReference type="Gene3D" id="3.40.50.300">
    <property type="entry name" value="P-loop containing nucleotide triphosphate hydrolases"/>
    <property type="match status" value="1"/>
</dbReference>
<keyword evidence="1" id="KW-0547">Nucleotide-binding</keyword>
<dbReference type="PANTHER" id="PTHR16305:SF35">
    <property type="entry name" value="TRANSCRIPTIONAL ACTIVATOR DOMAIN"/>
    <property type="match status" value="1"/>
</dbReference>
<feature type="domain" description="HTH luxR-type" evidence="3">
    <location>
        <begin position="910"/>
        <end position="975"/>
    </location>
</feature>
<dbReference type="PRINTS" id="PR00038">
    <property type="entry name" value="HTHLUXR"/>
</dbReference>
<organism evidence="4 5">
    <name type="scientific">Mycolicibacterium hippocampi</name>
    <dbReference type="NCBI Taxonomy" id="659824"/>
    <lineage>
        <taxon>Bacteria</taxon>
        <taxon>Bacillati</taxon>
        <taxon>Actinomycetota</taxon>
        <taxon>Actinomycetes</taxon>
        <taxon>Mycobacteriales</taxon>
        <taxon>Mycobacteriaceae</taxon>
        <taxon>Mycolicibacterium</taxon>
    </lineage>
</organism>
<dbReference type="CDD" id="cd06170">
    <property type="entry name" value="LuxR_C_like"/>
    <property type="match status" value="1"/>
</dbReference>
<proteinExistence type="predicted"/>
<dbReference type="GO" id="GO:0003677">
    <property type="term" value="F:DNA binding"/>
    <property type="evidence" value="ECO:0007669"/>
    <property type="project" value="InterPro"/>
</dbReference>
<dbReference type="InterPro" id="IPR027417">
    <property type="entry name" value="P-loop_NTPase"/>
</dbReference>
<dbReference type="GO" id="GO:0005737">
    <property type="term" value="C:cytoplasm"/>
    <property type="evidence" value="ECO:0007669"/>
    <property type="project" value="TreeGrafter"/>
</dbReference>
<evidence type="ECO:0000256" key="1">
    <source>
        <dbReference type="ARBA" id="ARBA00022741"/>
    </source>
</evidence>
<dbReference type="EMBL" id="JABFYL010000045">
    <property type="protein sequence ID" value="NVN52448.1"/>
    <property type="molecule type" value="Genomic_DNA"/>
</dbReference>
<dbReference type="SUPFAM" id="SSF48452">
    <property type="entry name" value="TPR-like"/>
    <property type="match status" value="1"/>
</dbReference>
<reference evidence="4 5" key="1">
    <citation type="submission" date="2020-05" db="EMBL/GenBank/DDBJ databases">
        <title>Draft genome sequence of Mycobacterium hippocampi DL, isolated from European seabass, Dicentrarchus labrax, reared in fish farms.</title>
        <authorList>
            <person name="Stathopoulou P."/>
            <person name="Asimakis E."/>
            <person name="Tzokas K."/>
            <person name="Batargias C."/>
            <person name="Tsiamis G."/>
        </authorList>
    </citation>
    <scope>NUCLEOTIDE SEQUENCE [LARGE SCALE GENOMIC DNA]</scope>
    <source>
        <strain evidence="4 5">DL</strain>
    </source>
</reference>
<gene>
    <name evidence="4" type="ORF">HLY00_4152</name>
</gene>
<dbReference type="PROSITE" id="PS50043">
    <property type="entry name" value="HTH_LUXR_2"/>
    <property type="match status" value="1"/>
</dbReference>
<sequence>MTVPVIEIPSVPDLRALPQWRYRRDLPASFPSNPRTGACSGLQFRPYFAGPGSPPPVGRPVNARDEAASVTEFLDAAARQPSALLIDGEPGIGKTTLWLATHDEARQAGFRVLSTRASEAESLLDFVGLDDLLGDVEPEVLDSLPVVGRQALEQVLIRAGGPKADIDRRSVAAAFMSIIEELAVRTPVLLAVDDVQWIDAATRDALAYALRRVRGRIGIVVTERTVPDRSGAVSWLDLGRSESVTRLTIAPMPLGRLHRLMSSRTGRSFPRSTMARIAEISGGNPYYALELAHALDTADSAWGSALPSTLTDVMGLRVGQLDEEVHEVLLAAACVTHPTLDLLAAILRRPVRRIVTLLEVPENRGIVVIDGGQLHFSHPLLAHVVYSQARPADRRRIHRTVAGIEPVLERQARHMALAATTGDPETLLALDSAADAARAKASPAVAAELLELAIGLGGGTATRRVNAAHSHLLSGDVDRALALLEPAASELPEGPLRARARVLLGGALSVRGDFGRAVEQLHAAVVDAADDPALTVRTHLTLAITLSTAGDAQGAARHAQLARTRADEFADRMLISQALAAQVLFRCANGQGVDEVSLQRAIDLEQRHDTGVHTAAPFSARIVKALVSSWTGRLTEARGQLIDAQRHCAARGSDVDMLWVQSHAAMVDIWLGRHRDATQITDDMLLGAEQLDSIPARALAAVPRGLIAALEGREADARAEVGLVLEHSDRLGETTLLDGPRMVLGFLELSLGQHAAAVEALHPLLARSGVEGHTEITSWWFLPDLMEAAFALGRTDEFEPWVDALEDNGARLNRPWMIAIGARCRTMLLAARGEIHAAEEAAARSLEAHDALPMPFERARTQLVVGQLQRRLRQKHAARVTLADALATFEGLGASLWADRARAELGRAAAGPSQHILTPSELRVAELVASGMTNRDVAAAMYISPKTVEHNLGRIYRKLGIRGRAELGRQIDTLREVSG</sequence>
<dbReference type="InterPro" id="IPR016032">
    <property type="entry name" value="Sig_transdc_resp-reg_C-effctor"/>
</dbReference>
<dbReference type="PROSITE" id="PS00622">
    <property type="entry name" value="HTH_LUXR_1"/>
    <property type="match status" value="1"/>
</dbReference>
<dbReference type="InterPro" id="IPR000792">
    <property type="entry name" value="Tscrpt_reg_LuxR_C"/>
</dbReference>
<evidence type="ECO:0000259" key="3">
    <source>
        <dbReference type="PROSITE" id="PS50043"/>
    </source>
</evidence>
<dbReference type="PANTHER" id="PTHR16305">
    <property type="entry name" value="TESTICULAR SOLUBLE ADENYLYL CYCLASE"/>
    <property type="match status" value="1"/>
</dbReference>
<dbReference type="InterPro" id="IPR041664">
    <property type="entry name" value="AAA_16"/>
</dbReference>
<comment type="caution">
    <text evidence="4">The sequence shown here is derived from an EMBL/GenBank/DDBJ whole genome shotgun (WGS) entry which is preliminary data.</text>
</comment>
<evidence type="ECO:0000256" key="2">
    <source>
        <dbReference type="ARBA" id="ARBA00022840"/>
    </source>
</evidence>
<evidence type="ECO:0000313" key="4">
    <source>
        <dbReference type="EMBL" id="NVN52448.1"/>
    </source>
</evidence>
<dbReference type="Proteomes" id="UP000570517">
    <property type="component" value="Unassembled WGS sequence"/>
</dbReference>
<dbReference type="SUPFAM" id="SSF52540">
    <property type="entry name" value="P-loop containing nucleoside triphosphate hydrolases"/>
    <property type="match status" value="1"/>
</dbReference>
<dbReference type="GO" id="GO:0005524">
    <property type="term" value="F:ATP binding"/>
    <property type="evidence" value="ECO:0007669"/>
    <property type="project" value="UniProtKB-KW"/>
</dbReference>
<dbReference type="SUPFAM" id="SSF46894">
    <property type="entry name" value="C-terminal effector domain of the bipartite response regulators"/>
    <property type="match status" value="1"/>
</dbReference>
<dbReference type="Pfam" id="PF00196">
    <property type="entry name" value="GerE"/>
    <property type="match status" value="1"/>
</dbReference>
<dbReference type="AlphaFoldDB" id="A0A850PP74"/>
<dbReference type="Gene3D" id="1.10.10.10">
    <property type="entry name" value="Winged helix-like DNA-binding domain superfamily/Winged helix DNA-binding domain"/>
    <property type="match status" value="1"/>
</dbReference>
<dbReference type="Gene3D" id="1.25.40.10">
    <property type="entry name" value="Tetratricopeptide repeat domain"/>
    <property type="match status" value="1"/>
</dbReference>
<dbReference type="GO" id="GO:0004016">
    <property type="term" value="F:adenylate cyclase activity"/>
    <property type="evidence" value="ECO:0007669"/>
    <property type="project" value="TreeGrafter"/>
</dbReference>
<keyword evidence="5" id="KW-1185">Reference proteome</keyword>
<keyword evidence="2" id="KW-0067">ATP-binding</keyword>
<dbReference type="InterPro" id="IPR011990">
    <property type="entry name" value="TPR-like_helical_dom_sf"/>
</dbReference>
<protein>
    <recommendedName>
        <fullName evidence="3">HTH luxR-type domain-containing protein</fullName>
    </recommendedName>
</protein>
<dbReference type="InterPro" id="IPR036388">
    <property type="entry name" value="WH-like_DNA-bd_sf"/>
</dbReference>
<dbReference type="RefSeq" id="WP_178360716.1">
    <property type="nucleotide sequence ID" value="NZ_JABFYL010000045.1"/>
</dbReference>
<name>A0A850PP74_9MYCO</name>